<gene>
    <name evidence="3" type="ORF">C0081_20230</name>
</gene>
<dbReference type="Proteomes" id="UP000234881">
    <property type="component" value="Unassembled WGS sequence"/>
</dbReference>
<dbReference type="EMBL" id="PKUQ01000052">
    <property type="protein sequence ID" value="PLW75396.1"/>
    <property type="molecule type" value="Genomic_DNA"/>
</dbReference>
<evidence type="ECO:0000256" key="1">
    <source>
        <dbReference type="SAM" id="Phobius"/>
    </source>
</evidence>
<dbReference type="Gene3D" id="3.30.70.270">
    <property type="match status" value="1"/>
</dbReference>
<feature type="domain" description="GGDEF" evidence="2">
    <location>
        <begin position="348"/>
        <end position="481"/>
    </location>
</feature>
<reference evidence="3 4" key="1">
    <citation type="submission" date="2018-01" db="EMBL/GenBank/DDBJ databases">
        <title>The draft genome sequence of Cohaesibacter sp. H1304.</title>
        <authorList>
            <person name="Wang N.-N."/>
            <person name="Du Z.-J."/>
        </authorList>
    </citation>
    <scope>NUCLEOTIDE SEQUENCE [LARGE SCALE GENOMIC DNA]</scope>
    <source>
        <strain evidence="3 4">H1304</strain>
    </source>
</reference>
<sequence>MNRAASGKQKELKSYVWIACILATLAFLSSNIIMLKIASNTADDVQLAKQMQLVEHEIENQYFMHARDQSQISNWDDALKALEEDVDLEFVKSEIADWLFSDFDIQMSIVVDPKNMPRVAVYEETILDPSKAQNAIDQNIDLVNKTREKFVDYLSAQTVPIENFSGIHDPIRSASPIYAAGFRHFNGQISTVVAQVLVPHDDYPMPSGTPRVLLTFKPVTQANLSKINQKLELENFELRIGGMPSNEEKQVLKLSEVPREGAIYASWHHTKASAYIWKMAYPTFGLALLISLLALVFVGRKFATTVEQLQRSEEQNRFLALHDSLTGLPNRLFFDRELETIIAEQKQDRCAILCMDLDHFKAVNDSFGHHAGDVVLKTISDRLSTIVEESGFASRVGGDEFIILVKNHLDKDSVMYLSDQLIEEACKPIEIPGASVQVGASIGVAWWPDDALTVKSIIRSADEALYYSKEKGRGTVSCADQLHNTGDQLKANSDQTVIDQMRDATSRTG</sequence>
<dbReference type="Pfam" id="PF00990">
    <property type="entry name" value="GGDEF"/>
    <property type="match status" value="1"/>
</dbReference>
<feature type="transmembrane region" description="Helical" evidence="1">
    <location>
        <begin position="279"/>
        <end position="298"/>
    </location>
</feature>
<dbReference type="PANTHER" id="PTHR46663">
    <property type="entry name" value="DIGUANYLATE CYCLASE DGCT-RELATED"/>
    <property type="match status" value="1"/>
</dbReference>
<dbReference type="InterPro" id="IPR043128">
    <property type="entry name" value="Rev_trsase/Diguanyl_cyclase"/>
</dbReference>
<dbReference type="SMART" id="SM00267">
    <property type="entry name" value="GGDEF"/>
    <property type="match status" value="1"/>
</dbReference>
<dbReference type="InterPro" id="IPR000160">
    <property type="entry name" value="GGDEF_dom"/>
</dbReference>
<protein>
    <recommendedName>
        <fullName evidence="2">GGDEF domain-containing protein</fullName>
    </recommendedName>
</protein>
<organism evidence="3 4">
    <name type="scientific">Cohaesibacter celericrescens</name>
    <dbReference type="NCBI Taxonomy" id="2067669"/>
    <lineage>
        <taxon>Bacteria</taxon>
        <taxon>Pseudomonadati</taxon>
        <taxon>Pseudomonadota</taxon>
        <taxon>Alphaproteobacteria</taxon>
        <taxon>Hyphomicrobiales</taxon>
        <taxon>Cohaesibacteraceae</taxon>
    </lineage>
</organism>
<keyword evidence="1" id="KW-0472">Membrane</keyword>
<dbReference type="PANTHER" id="PTHR46663:SF2">
    <property type="entry name" value="GGDEF DOMAIN-CONTAINING PROTEIN"/>
    <property type="match status" value="1"/>
</dbReference>
<dbReference type="AlphaFoldDB" id="A0A2N5XLI5"/>
<dbReference type="RefSeq" id="WP_101535549.1">
    <property type="nucleotide sequence ID" value="NZ_PKUQ01000052.1"/>
</dbReference>
<evidence type="ECO:0000313" key="4">
    <source>
        <dbReference type="Proteomes" id="UP000234881"/>
    </source>
</evidence>
<dbReference type="OrthoDB" id="9812260at2"/>
<keyword evidence="1" id="KW-0812">Transmembrane</keyword>
<dbReference type="NCBIfam" id="TIGR00254">
    <property type="entry name" value="GGDEF"/>
    <property type="match status" value="1"/>
</dbReference>
<comment type="caution">
    <text evidence="3">The sequence shown here is derived from an EMBL/GenBank/DDBJ whole genome shotgun (WGS) entry which is preliminary data.</text>
</comment>
<proteinExistence type="predicted"/>
<dbReference type="CDD" id="cd01949">
    <property type="entry name" value="GGDEF"/>
    <property type="match status" value="1"/>
</dbReference>
<keyword evidence="1" id="KW-1133">Transmembrane helix</keyword>
<dbReference type="InterPro" id="IPR007892">
    <property type="entry name" value="CHASE4"/>
</dbReference>
<evidence type="ECO:0000313" key="3">
    <source>
        <dbReference type="EMBL" id="PLW75396.1"/>
    </source>
</evidence>
<name>A0A2N5XLI5_9HYPH</name>
<dbReference type="Pfam" id="PF05228">
    <property type="entry name" value="CHASE4"/>
    <property type="match status" value="1"/>
</dbReference>
<keyword evidence="4" id="KW-1185">Reference proteome</keyword>
<dbReference type="InterPro" id="IPR029787">
    <property type="entry name" value="Nucleotide_cyclase"/>
</dbReference>
<dbReference type="PROSITE" id="PS50887">
    <property type="entry name" value="GGDEF"/>
    <property type="match status" value="1"/>
</dbReference>
<feature type="transmembrane region" description="Helical" evidence="1">
    <location>
        <begin position="12"/>
        <end position="35"/>
    </location>
</feature>
<dbReference type="SUPFAM" id="SSF55073">
    <property type="entry name" value="Nucleotide cyclase"/>
    <property type="match status" value="1"/>
</dbReference>
<dbReference type="InterPro" id="IPR052163">
    <property type="entry name" value="DGC-Regulatory_Protein"/>
</dbReference>
<evidence type="ECO:0000259" key="2">
    <source>
        <dbReference type="PROSITE" id="PS50887"/>
    </source>
</evidence>
<accession>A0A2N5XLI5</accession>